<dbReference type="InterPro" id="IPR050256">
    <property type="entry name" value="Glycosyltransferase_2"/>
</dbReference>
<reference evidence="2" key="1">
    <citation type="submission" date="2017-02" db="EMBL/GenBank/DDBJ databases">
        <title>Novel co-symbiosis in the unique lucinid bivalve Phacoides pectinatus.</title>
        <authorList>
            <person name="Lim S.J."/>
            <person name="Davis B.G."/>
            <person name="Gill D.E."/>
            <person name="Engel A.S."/>
            <person name="Anderson L.C."/>
            <person name="Campbell B.J."/>
        </authorList>
    </citation>
    <scope>NUCLEOTIDE SEQUENCE [LARGE SCALE GENOMIC DNA]</scope>
    <source>
        <strain evidence="2">LUC13016_P6</strain>
    </source>
</reference>
<dbReference type="Proteomes" id="UP000243361">
    <property type="component" value="Unassembled WGS sequence"/>
</dbReference>
<sequence length="93" mass="9944">MDSESISIIIPAKNEAKSLARLCPKLKALYPKAEIIIVNDGSTDSTQEVAEAYGVRVIHHPYSMGNGAAIKAGARAAENPILLFMDGDGQHRP</sequence>
<feature type="non-terminal residue" evidence="2">
    <location>
        <position position="93"/>
    </location>
</feature>
<dbReference type="InterPro" id="IPR029044">
    <property type="entry name" value="Nucleotide-diphossugar_trans"/>
</dbReference>
<accession>A0A657PLQ8</accession>
<protein>
    <submittedName>
        <fullName evidence="2">Glycosyl transferase</fullName>
    </submittedName>
</protein>
<dbReference type="EMBL" id="MUIE01000370">
    <property type="protein sequence ID" value="OQX32802.1"/>
    <property type="molecule type" value="Genomic_DNA"/>
</dbReference>
<evidence type="ECO:0000259" key="1">
    <source>
        <dbReference type="Pfam" id="PF00535"/>
    </source>
</evidence>
<dbReference type="Gene3D" id="3.90.550.10">
    <property type="entry name" value="Spore Coat Polysaccharide Biosynthesis Protein SpsA, Chain A"/>
    <property type="match status" value="1"/>
</dbReference>
<name>A0A657PLQ8_9GAMM</name>
<comment type="caution">
    <text evidence="2">The sequence shown here is derived from an EMBL/GenBank/DDBJ whole genome shotgun (WGS) entry which is preliminary data.</text>
</comment>
<dbReference type="Pfam" id="PF00535">
    <property type="entry name" value="Glycos_transf_2"/>
    <property type="match status" value="1"/>
</dbReference>
<feature type="domain" description="Glycosyltransferase 2-like" evidence="1">
    <location>
        <begin position="7"/>
        <end position="93"/>
    </location>
</feature>
<keyword evidence="2" id="KW-0808">Transferase</keyword>
<dbReference type="GO" id="GO:0016740">
    <property type="term" value="F:transferase activity"/>
    <property type="evidence" value="ECO:0007669"/>
    <property type="project" value="UniProtKB-KW"/>
</dbReference>
<evidence type="ECO:0000313" key="3">
    <source>
        <dbReference type="Proteomes" id="UP000243361"/>
    </source>
</evidence>
<organism evidence="2 3">
    <name type="scientific">Candidatus Sedimenticola endophacoides</name>
    <dbReference type="NCBI Taxonomy" id="2548426"/>
    <lineage>
        <taxon>Bacteria</taxon>
        <taxon>Pseudomonadati</taxon>
        <taxon>Pseudomonadota</taxon>
        <taxon>Gammaproteobacteria</taxon>
        <taxon>Chromatiales</taxon>
        <taxon>Sedimenticolaceae</taxon>
        <taxon>Sedimenticola</taxon>
    </lineage>
</organism>
<keyword evidence="3" id="KW-1185">Reference proteome</keyword>
<dbReference type="PANTHER" id="PTHR48090">
    <property type="entry name" value="UNDECAPRENYL-PHOSPHATE 4-DEOXY-4-FORMAMIDO-L-ARABINOSE TRANSFERASE-RELATED"/>
    <property type="match status" value="1"/>
</dbReference>
<dbReference type="InterPro" id="IPR001173">
    <property type="entry name" value="Glyco_trans_2-like"/>
</dbReference>
<gene>
    <name evidence="2" type="ORF">B0D84_05605</name>
</gene>
<proteinExistence type="predicted"/>
<evidence type="ECO:0000313" key="2">
    <source>
        <dbReference type="EMBL" id="OQX32802.1"/>
    </source>
</evidence>
<dbReference type="AlphaFoldDB" id="A0A657PLQ8"/>
<dbReference type="SUPFAM" id="SSF53448">
    <property type="entry name" value="Nucleotide-diphospho-sugar transferases"/>
    <property type="match status" value="1"/>
</dbReference>